<dbReference type="Proteomes" id="UP001516400">
    <property type="component" value="Unassembled WGS sequence"/>
</dbReference>
<evidence type="ECO:0000256" key="1">
    <source>
        <dbReference type="SAM" id="MobiDB-lite"/>
    </source>
</evidence>
<protein>
    <submittedName>
        <fullName evidence="2">Uncharacterized protein</fullName>
    </submittedName>
</protein>
<evidence type="ECO:0000313" key="2">
    <source>
        <dbReference type="EMBL" id="KAL3285968.1"/>
    </source>
</evidence>
<feature type="compositionally biased region" description="Polar residues" evidence="1">
    <location>
        <begin position="47"/>
        <end position="67"/>
    </location>
</feature>
<reference evidence="2 3" key="1">
    <citation type="journal article" date="2021" name="BMC Biol.">
        <title>Horizontally acquired antibacterial genes associated with adaptive radiation of ladybird beetles.</title>
        <authorList>
            <person name="Li H.S."/>
            <person name="Tang X.F."/>
            <person name="Huang Y.H."/>
            <person name="Xu Z.Y."/>
            <person name="Chen M.L."/>
            <person name="Du X.Y."/>
            <person name="Qiu B.Y."/>
            <person name="Chen P.T."/>
            <person name="Zhang W."/>
            <person name="Slipinski A."/>
            <person name="Escalona H.E."/>
            <person name="Waterhouse R.M."/>
            <person name="Zwick A."/>
            <person name="Pang H."/>
        </authorList>
    </citation>
    <scope>NUCLEOTIDE SEQUENCE [LARGE SCALE GENOMIC DNA]</scope>
    <source>
        <strain evidence="2">SYSU2018</strain>
    </source>
</reference>
<accession>A0ABD2P5H9</accession>
<gene>
    <name evidence="2" type="ORF">HHI36_000482</name>
</gene>
<dbReference type="EMBL" id="JABFTP020000185">
    <property type="protein sequence ID" value="KAL3285968.1"/>
    <property type="molecule type" value="Genomic_DNA"/>
</dbReference>
<dbReference type="AlphaFoldDB" id="A0ABD2P5H9"/>
<name>A0ABD2P5H9_9CUCU</name>
<keyword evidence="3" id="KW-1185">Reference proteome</keyword>
<comment type="caution">
    <text evidence="2">The sequence shown here is derived from an EMBL/GenBank/DDBJ whole genome shotgun (WGS) entry which is preliminary data.</text>
</comment>
<proteinExistence type="predicted"/>
<evidence type="ECO:0000313" key="3">
    <source>
        <dbReference type="Proteomes" id="UP001516400"/>
    </source>
</evidence>
<feature type="region of interest" description="Disordered" evidence="1">
    <location>
        <begin position="1"/>
        <end position="72"/>
    </location>
</feature>
<sequence>MEHHDGIMDNERNNDGKADDVVDDEIPKDFTSPNVRVNAGKTGKWRYSTTSKRTQNEPKQSTSTNNRKQGRQWKGWLHLINKTRNKERKEVQLLSPWCAKGRKKYHIGCWILASRDNSELFFKPEESRTQVGSKEMRDGGLTTSSAEDIEYSKTISKKHQKWTTINVYLLHQNVESLQYKIGRVEEFLETLKEKPQIIGLTEHWFRAGEGDLAAVGGYHLVSAYSRGIKRNGGSCLSMYEMSQI</sequence>
<feature type="compositionally biased region" description="Basic and acidic residues" evidence="1">
    <location>
        <begin position="1"/>
        <end position="28"/>
    </location>
</feature>
<organism evidence="2 3">
    <name type="scientific">Cryptolaemus montrouzieri</name>
    <dbReference type="NCBI Taxonomy" id="559131"/>
    <lineage>
        <taxon>Eukaryota</taxon>
        <taxon>Metazoa</taxon>
        <taxon>Ecdysozoa</taxon>
        <taxon>Arthropoda</taxon>
        <taxon>Hexapoda</taxon>
        <taxon>Insecta</taxon>
        <taxon>Pterygota</taxon>
        <taxon>Neoptera</taxon>
        <taxon>Endopterygota</taxon>
        <taxon>Coleoptera</taxon>
        <taxon>Polyphaga</taxon>
        <taxon>Cucujiformia</taxon>
        <taxon>Coccinelloidea</taxon>
        <taxon>Coccinellidae</taxon>
        <taxon>Scymninae</taxon>
        <taxon>Scymnini</taxon>
        <taxon>Cryptolaemus</taxon>
    </lineage>
</organism>